<proteinExistence type="predicted"/>
<dbReference type="GO" id="GO:0020037">
    <property type="term" value="F:heme binding"/>
    <property type="evidence" value="ECO:0007669"/>
    <property type="project" value="InterPro"/>
</dbReference>
<dbReference type="STRING" id="420662.Mpe_A2652"/>
<dbReference type="GO" id="GO:0009055">
    <property type="term" value="F:electron transfer activity"/>
    <property type="evidence" value="ECO:0007669"/>
    <property type="project" value="InterPro"/>
</dbReference>
<dbReference type="KEGG" id="mpt:Mpe_A2652"/>
<evidence type="ECO:0000313" key="2">
    <source>
        <dbReference type="EMBL" id="ABM95606.1"/>
    </source>
</evidence>
<dbReference type="AlphaFoldDB" id="A2SJ67"/>
<feature type="chain" id="PRO_5002646450" description="Cytochrome c domain-containing protein" evidence="1">
    <location>
        <begin position="23"/>
        <end position="161"/>
    </location>
</feature>
<keyword evidence="1" id="KW-0732">Signal</keyword>
<dbReference type="SUPFAM" id="SSF46626">
    <property type="entry name" value="Cytochrome c"/>
    <property type="match status" value="1"/>
</dbReference>
<dbReference type="RefSeq" id="WP_011830236.1">
    <property type="nucleotide sequence ID" value="NC_008825.1"/>
</dbReference>
<dbReference type="Proteomes" id="UP000000366">
    <property type="component" value="Chromosome"/>
</dbReference>
<name>A2SJ67_METPP</name>
<dbReference type="eggNOG" id="COG2010">
    <property type="taxonomic scope" value="Bacteria"/>
</dbReference>
<dbReference type="InterPro" id="IPR036909">
    <property type="entry name" value="Cyt_c-like_dom_sf"/>
</dbReference>
<dbReference type="Gene3D" id="1.10.760.10">
    <property type="entry name" value="Cytochrome c-like domain"/>
    <property type="match status" value="1"/>
</dbReference>
<dbReference type="HOGENOM" id="CLU_126387_1_0_4"/>
<evidence type="ECO:0008006" key="4">
    <source>
        <dbReference type="Google" id="ProtNLM"/>
    </source>
</evidence>
<sequence>MTRLRGFALALLLAGGGSVLQAQSLGRQVVPRAQAESVAVTTSVRSQYVVHCAGCHGLDGAGSRIGNVPDMRQLGHFLRLPGGREFVIRVPGVMGSGLNDRQVADVTNWVLTTLAPASLPADHVPYDAAEVQRARSNPLVDVAAARAGLLEEARRRGVPLD</sequence>
<feature type="signal peptide" evidence="1">
    <location>
        <begin position="1"/>
        <end position="22"/>
    </location>
</feature>
<evidence type="ECO:0000256" key="1">
    <source>
        <dbReference type="SAM" id="SignalP"/>
    </source>
</evidence>
<gene>
    <name evidence="2" type="ordered locus">Mpe_A2652</name>
</gene>
<protein>
    <recommendedName>
        <fullName evidence="4">Cytochrome c domain-containing protein</fullName>
    </recommendedName>
</protein>
<reference evidence="2 3" key="1">
    <citation type="journal article" date="2007" name="J. Bacteriol.">
        <title>Whole-genome analysis of the methyl tert-butyl ether-degrading beta-proteobacterium Methylibium petroleiphilum PM1.</title>
        <authorList>
            <person name="Kane S.R."/>
            <person name="Chakicherla A.Y."/>
            <person name="Chain P.S.G."/>
            <person name="Schmidt R."/>
            <person name="Shin M.W."/>
            <person name="Legler T.C."/>
            <person name="Scow K.M."/>
            <person name="Larimer F.W."/>
            <person name="Lucas S.M."/>
            <person name="Richardson P.M."/>
            <person name="Hristova K.R."/>
        </authorList>
    </citation>
    <scope>NUCLEOTIDE SEQUENCE [LARGE SCALE GENOMIC DNA]</scope>
    <source>
        <strain evidence="3">ATCC BAA-1232 / LMG 22953 / PM1</strain>
    </source>
</reference>
<keyword evidence="3" id="KW-1185">Reference proteome</keyword>
<evidence type="ECO:0000313" key="3">
    <source>
        <dbReference type="Proteomes" id="UP000000366"/>
    </source>
</evidence>
<accession>A2SJ67</accession>
<dbReference type="EMBL" id="CP000555">
    <property type="protein sequence ID" value="ABM95606.1"/>
    <property type="molecule type" value="Genomic_DNA"/>
</dbReference>
<organism evidence="2 3">
    <name type="scientific">Methylibium petroleiphilum (strain ATCC BAA-1232 / LMG 22953 / PM1)</name>
    <dbReference type="NCBI Taxonomy" id="420662"/>
    <lineage>
        <taxon>Bacteria</taxon>
        <taxon>Pseudomonadati</taxon>
        <taxon>Pseudomonadota</taxon>
        <taxon>Betaproteobacteria</taxon>
        <taxon>Burkholderiales</taxon>
        <taxon>Sphaerotilaceae</taxon>
        <taxon>Methylibium</taxon>
    </lineage>
</organism>